<dbReference type="OrthoDB" id="222172at2157"/>
<reference evidence="9" key="1">
    <citation type="submission" date="2016-10" db="EMBL/GenBank/DDBJ databases">
        <authorList>
            <person name="Varghese N."/>
            <person name="Submissions S."/>
        </authorList>
    </citation>
    <scope>NUCLEOTIDE SEQUENCE [LARGE SCALE GENOMIC DNA]</scope>
    <source>
        <strain evidence="9">IBRC-M 10760</strain>
    </source>
</reference>
<keyword evidence="9" id="KW-1185">Reference proteome</keyword>
<keyword evidence="5 7" id="KW-0472">Membrane</keyword>
<feature type="compositionally biased region" description="Gly residues" evidence="6">
    <location>
        <begin position="1"/>
        <end position="10"/>
    </location>
</feature>
<keyword evidence="4 7" id="KW-1133">Transmembrane helix</keyword>
<evidence type="ECO:0000256" key="2">
    <source>
        <dbReference type="ARBA" id="ARBA00022475"/>
    </source>
</evidence>
<evidence type="ECO:0000256" key="1">
    <source>
        <dbReference type="ARBA" id="ARBA00004651"/>
    </source>
</evidence>
<keyword evidence="2" id="KW-1003">Cell membrane</keyword>
<dbReference type="STRING" id="660518.SAMN05216218_102141"/>
<keyword evidence="3 7" id="KW-0812">Transmembrane</keyword>
<feature type="transmembrane region" description="Helical" evidence="7">
    <location>
        <begin position="149"/>
        <end position="171"/>
    </location>
</feature>
<dbReference type="InterPro" id="IPR020948">
    <property type="entry name" value="P_starv_induced_PsiE-like"/>
</dbReference>
<evidence type="ECO:0000256" key="3">
    <source>
        <dbReference type="ARBA" id="ARBA00022692"/>
    </source>
</evidence>
<feature type="transmembrane region" description="Helical" evidence="7">
    <location>
        <begin position="51"/>
        <end position="73"/>
    </location>
</feature>
<dbReference type="RefSeq" id="WP_092687892.1">
    <property type="nucleotide sequence ID" value="NZ_FNBK01000002.1"/>
</dbReference>
<sequence>MDGEGSGQDGGSTDESNSEATAVGESETALSGTRIDPFVSFSERVMQVVELIAGFVLVVLFAIGVFDLGLQIVEEIRSGDISEPLVVIGFIDTALLLFIIVEVYNTVIAYARSDETARILRLVIFTGVIALVRKAIVFRTGEFETKTDALMVAASYALLTLTLGVLLYVSYQYVGSEGDEPAGL</sequence>
<organism evidence="8 9">
    <name type="scientific">Halorientalis regularis</name>
    <dbReference type="NCBI Taxonomy" id="660518"/>
    <lineage>
        <taxon>Archaea</taxon>
        <taxon>Methanobacteriati</taxon>
        <taxon>Methanobacteriota</taxon>
        <taxon>Stenosarchaea group</taxon>
        <taxon>Halobacteria</taxon>
        <taxon>Halobacteriales</taxon>
        <taxon>Haloarculaceae</taxon>
        <taxon>Halorientalis</taxon>
    </lineage>
</organism>
<evidence type="ECO:0000256" key="6">
    <source>
        <dbReference type="SAM" id="MobiDB-lite"/>
    </source>
</evidence>
<evidence type="ECO:0000313" key="8">
    <source>
        <dbReference type="EMBL" id="SDE90346.1"/>
    </source>
</evidence>
<feature type="transmembrane region" description="Helical" evidence="7">
    <location>
        <begin position="119"/>
        <end position="137"/>
    </location>
</feature>
<dbReference type="AlphaFoldDB" id="A0A1G7GQG1"/>
<accession>A0A1G7GQG1</accession>
<protein>
    <submittedName>
        <fullName evidence="8">Uncharacterized membrane protein, DUF373 family</fullName>
    </submittedName>
</protein>
<evidence type="ECO:0000256" key="4">
    <source>
        <dbReference type="ARBA" id="ARBA00022989"/>
    </source>
</evidence>
<dbReference type="EMBL" id="FNBK01000002">
    <property type="protein sequence ID" value="SDE90346.1"/>
    <property type="molecule type" value="Genomic_DNA"/>
</dbReference>
<dbReference type="GO" id="GO:0005886">
    <property type="term" value="C:plasma membrane"/>
    <property type="evidence" value="ECO:0007669"/>
    <property type="project" value="UniProtKB-SubCell"/>
</dbReference>
<feature type="region of interest" description="Disordered" evidence="6">
    <location>
        <begin position="1"/>
        <end position="28"/>
    </location>
</feature>
<proteinExistence type="predicted"/>
<evidence type="ECO:0000313" key="9">
    <source>
        <dbReference type="Proteomes" id="UP000199076"/>
    </source>
</evidence>
<name>A0A1G7GQG1_9EURY</name>
<dbReference type="Pfam" id="PF06146">
    <property type="entry name" value="PsiE"/>
    <property type="match status" value="1"/>
</dbReference>
<feature type="compositionally biased region" description="Polar residues" evidence="6">
    <location>
        <begin position="11"/>
        <end position="20"/>
    </location>
</feature>
<dbReference type="Proteomes" id="UP000199076">
    <property type="component" value="Unassembled WGS sequence"/>
</dbReference>
<feature type="transmembrane region" description="Helical" evidence="7">
    <location>
        <begin position="85"/>
        <end position="107"/>
    </location>
</feature>
<evidence type="ECO:0000256" key="5">
    <source>
        <dbReference type="ARBA" id="ARBA00023136"/>
    </source>
</evidence>
<comment type="subcellular location">
    <subcellularLocation>
        <location evidence="1">Cell membrane</location>
        <topology evidence="1">Multi-pass membrane protein</topology>
    </subcellularLocation>
</comment>
<evidence type="ECO:0000256" key="7">
    <source>
        <dbReference type="SAM" id="Phobius"/>
    </source>
</evidence>
<gene>
    <name evidence="8" type="ORF">SAMN05216218_102141</name>
</gene>